<reference evidence="1 2" key="1">
    <citation type="submission" date="2021-08" db="EMBL/GenBank/DDBJ databases">
        <title>Genome sequences of Xanthomonas cucurbitae isolates from 5 Midwestern US states.</title>
        <authorList>
            <person name="Hind S.R."/>
        </authorList>
    </citation>
    <scope>NUCLEOTIDE SEQUENCE [LARGE SCALE GENOMIC DNA]</scope>
    <source>
        <strain evidence="1 2">OH_261</strain>
    </source>
</reference>
<proteinExistence type="predicted"/>
<name>A0ABY7YHG7_9XANT</name>
<gene>
    <name evidence="1" type="ORF">K6978_09625</name>
</gene>
<dbReference type="RefSeq" id="WP_159407209.1">
    <property type="nucleotide sequence ID" value="NZ_CP033326.1"/>
</dbReference>
<dbReference type="EMBL" id="CP082214">
    <property type="protein sequence ID" value="WDM73323.1"/>
    <property type="molecule type" value="Genomic_DNA"/>
</dbReference>
<evidence type="ECO:0000313" key="1">
    <source>
        <dbReference type="EMBL" id="WDM73323.1"/>
    </source>
</evidence>
<evidence type="ECO:0000313" key="2">
    <source>
        <dbReference type="Proteomes" id="UP001214201"/>
    </source>
</evidence>
<dbReference type="Proteomes" id="UP001214201">
    <property type="component" value="Chromosome"/>
</dbReference>
<keyword evidence="2" id="KW-1185">Reference proteome</keyword>
<accession>A0ABY7YHG7</accession>
<organism evidence="1 2">
    <name type="scientific">Xanthomonas cucurbitae</name>
    <dbReference type="NCBI Taxonomy" id="56453"/>
    <lineage>
        <taxon>Bacteria</taxon>
        <taxon>Pseudomonadati</taxon>
        <taxon>Pseudomonadota</taxon>
        <taxon>Gammaproteobacteria</taxon>
        <taxon>Lysobacterales</taxon>
        <taxon>Lysobacteraceae</taxon>
        <taxon>Xanthomonas</taxon>
    </lineage>
</organism>
<protein>
    <submittedName>
        <fullName evidence="1">Uncharacterized protein</fullName>
    </submittedName>
</protein>
<sequence>MTDHTIESIIKKKGRKAFFVVLNPPGAFSQRWWQCMHPMPAIRSVDVSPL</sequence>